<protein>
    <submittedName>
        <fullName evidence="1">Uncharacterized protein</fullName>
    </submittedName>
</protein>
<sequence length="340" mass="36007">MPLISSIRLTSENPMKRLLFASLLTLPFLLPACQFDAGTVVCEDGTTPGPTLPVPSTVKALQTQLGAAVQTFTYDPTRANTFTGSKGTIVTIPANAFVKNGQVVTAPVQLAFREIFSRADMVLSNMPTVSNGRVLQSAGEVYLQPAQDTTLRMAPGATIRLQTMNPPNVSPQDTMRLFVAPGSSGSGSGSASSCFNWTLNTDPGSTLSPTPTGNLITVSSVLYNQGIGWFNCDRFYSTPNPQTITVNVAGTNIDPQKNTMVFAVFRAFNGTLSVCDFTAPNIFRSGGVPLGAAVSIVVIRTVDNKLYYGRQDGTVQVGVPFAPVLQETTPGDLIASLNTL</sequence>
<organism evidence="1 2">
    <name type="scientific">Hymenobacter swuensis DY53</name>
    <dbReference type="NCBI Taxonomy" id="1227739"/>
    <lineage>
        <taxon>Bacteria</taxon>
        <taxon>Pseudomonadati</taxon>
        <taxon>Bacteroidota</taxon>
        <taxon>Cytophagia</taxon>
        <taxon>Cytophagales</taxon>
        <taxon>Hymenobacteraceae</taxon>
        <taxon>Hymenobacter</taxon>
    </lineage>
</organism>
<evidence type="ECO:0000313" key="2">
    <source>
        <dbReference type="Proteomes" id="UP000019423"/>
    </source>
</evidence>
<dbReference type="eggNOG" id="ENOG502Z9ED">
    <property type="taxonomic scope" value="Bacteria"/>
</dbReference>
<accession>W8EZ40</accession>
<name>W8EZ40_9BACT</name>
<dbReference type="Proteomes" id="UP000019423">
    <property type="component" value="Chromosome"/>
</dbReference>
<keyword evidence="2" id="KW-1185">Reference proteome</keyword>
<gene>
    <name evidence="1" type="ORF">Hsw_1422</name>
</gene>
<evidence type="ECO:0000313" key="1">
    <source>
        <dbReference type="EMBL" id="AHJ97017.1"/>
    </source>
</evidence>
<dbReference type="HOGENOM" id="CLU_854625_0_0_10"/>
<dbReference type="KEGG" id="hsw:Hsw_1422"/>
<dbReference type="PATRIC" id="fig|1227739.3.peg.1654"/>
<proteinExistence type="predicted"/>
<dbReference type="STRING" id="1227739.Hsw_1422"/>
<dbReference type="AlphaFoldDB" id="W8EZ40"/>
<dbReference type="EMBL" id="CP007145">
    <property type="protein sequence ID" value="AHJ97017.1"/>
    <property type="molecule type" value="Genomic_DNA"/>
</dbReference>
<reference evidence="1 2" key="1">
    <citation type="submission" date="2014-01" db="EMBL/GenBank/DDBJ databases">
        <title>Complete genome sequence of ionizing-radiation resistance bacterium Hymenobacter swuensis DY53.</title>
        <authorList>
            <person name="Jung J.-H."/>
            <person name="Jeong S.-W."/>
            <person name="Joe M.-H."/>
            <person name="Cho y.-j."/>
            <person name="Kim M.-K."/>
            <person name="Lim S.-Y."/>
        </authorList>
    </citation>
    <scope>NUCLEOTIDE SEQUENCE [LARGE SCALE GENOMIC DNA]</scope>
    <source>
        <strain evidence="1 2">DY53</strain>
    </source>
</reference>